<dbReference type="NCBIfam" id="TIGR01427">
    <property type="entry name" value="PTS_IIC_fructo"/>
    <property type="match status" value="1"/>
</dbReference>
<evidence type="ECO:0000256" key="1">
    <source>
        <dbReference type="ARBA" id="ARBA00004429"/>
    </source>
</evidence>
<organism evidence="15 16">
    <name type="scientific">Eubacterium album</name>
    <dbReference type="NCBI Taxonomy" id="2978477"/>
    <lineage>
        <taxon>Bacteria</taxon>
        <taxon>Bacillati</taxon>
        <taxon>Bacillota</taxon>
        <taxon>Clostridia</taxon>
        <taxon>Eubacteriales</taxon>
        <taxon>Eubacteriaceae</taxon>
        <taxon>Eubacterium</taxon>
    </lineage>
</organism>
<dbReference type="NCBIfam" id="TIGR00829">
    <property type="entry name" value="FRU"/>
    <property type="match status" value="1"/>
</dbReference>
<keyword evidence="9" id="KW-0418">Kinase</keyword>
<evidence type="ECO:0000256" key="11">
    <source>
        <dbReference type="ARBA" id="ARBA00023136"/>
    </source>
</evidence>
<evidence type="ECO:0000256" key="7">
    <source>
        <dbReference type="ARBA" id="ARBA00022683"/>
    </source>
</evidence>
<sequence>MAKKIVAVTACPTGIAHTFMAAENLEVTGKELGYDVKVETQGTSGAENVLTQKEIDEADAIILAVDRDIDESRFVGRKVLKCSVGKAVKKANEVINNAINDVGTEVIKGEKKADSSNGEKGIKSIYKHLMMGISYMLPIVVAGGILTAISFAFGIYAFQDEGSIAWGFYQTGAVAALGLMVPVLSAYIAHSIADKAGFAAGLVGGFLASTIGSGFIGGIIAGFLAGYVTLFLNKYIKVPKTIQGVKDILIVPILSVGIVGFVMLFVVGTPISAMNAGITSFLNSLNGGSIVILGLVCGLLYWDLGGPFSKILYAFAIGLISEGVYGPMAATMICGMVPPLGIAVATLVTRKMWTEEQRQAGISALFLGASYITEGAIPFAAENPIVVLPACMIGGAVGAITSLALGAGISAPHGGLFLLLIPGVITNVGGFLIALLAGTLVTAAMLIILKKITMGKTK</sequence>
<dbReference type="InterPro" id="IPR003352">
    <property type="entry name" value="PTS_EIIC"/>
</dbReference>
<feature type="transmembrane region" description="Helical" evidence="12">
    <location>
        <begin position="201"/>
        <end position="228"/>
    </location>
</feature>
<keyword evidence="6" id="KW-0808">Transferase</keyword>
<keyword evidence="11 12" id="KW-0472">Membrane</keyword>
<feature type="transmembrane region" description="Helical" evidence="12">
    <location>
        <begin position="248"/>
        <end position="269"/>
    </location>
</feature>
<evidence type="ECO:0000313" key="16">
    <source>
        <dbReference type="Proteomes" id="UP001431199"/>
    </source>
</evidence>
<keyword evidence="10 12" id="KW-1133">Transmembrane helix</keyword>
<gene>
    <name evidence="15" type="ORF">N5B56_02605</name>
</gene>
<evidence type="ECO:0000256" key="3">
    <source>
        <dbReference type="ARBA" id="ARBA00022475"/>
    </source>
</evidence>
<proteinExistence type="predicted"/>
<evidence type="ECO:0000256" key="5">
    <source>
        <dbReference type="ARBA" id="ARBA00022597"/>
    </source>
</evidence>
<dbReference type="PROSITE" id="PS51104">
    <property type="entry name" value="PTS_EIIC_TYPE_2"/>
    <property type="match status" value="1"/>
</dbReference>
<dbReference type="Pfam" id="PF02378">
    <property type="entry name" value="PTS_EIIC"/>
    <property type="match status" value="1"/>
</dbReference>
<dbReference type="InterPro" id="IPR050864">
    <property type="entry name" value="Bacterial_PTS_Sugar_Transport"/>
</dbReference>
<keyword evidence="5" id="KW-0762">Sugar transport</keyword>
<dbReference type="PANTHER" id="PTHR30505:SF0">
    <property type="entry name" value="FRUCTOSE-LIKE PTS SYSTEM EIIBC COMPONENT-RELATED"/>
    <property type="match status" value="1"/>
</dbReference>
<keyword evidence="2" id="KW-0813">Transport</keyword>
<feature type="transmembrane region" description="Helical" evidence="12">
    <location>
        <begin position="281"/>
        <end position="304"/>
    </location>
</feature>
<evidence type="ECO:0000256" key="12">
    <source>
        <dbReference type="SAM" id="Phobius"/>
    </source>
</evidence>
<evidence type="ECO:0000313" key="15">
    <source>
        <dbReference type="EMBL" id="MCT7397980.1"/>
    </source>
</evidence>
<keyword evidence="8 12" id="KW-0812">Transmembrane</keyword>
<dbReference type="PROSITE" id="PS51099">
    <property type="entry name" value="PTS_EIIB_TYPE_2"/>
    <property type="match status" value="1"/>
</dbReference>
<keyword evidence="7" id="KW-0598">Phosphotransferase system</keyword>
<dbReference type="EMBL" id="JAODBU010000002">
    <property type="protein sequence ID" value="MCT7397980.1"/>
    <property type="molecule type" value="Genomic_DNA"/>
</dbReference>
<protein>
    <submittedName>
        <fullName evidence="15">Fructose-specific PTS transporter subunit EIIC</fullName>
    </submittedName>
</protein>
<evidence type="ECO:0000259" key="13">
    <source>
        <dbReference type="PROSITE" id="PS51099"/>
    </source>
</evidence>
<dbReference type="InterPro" id="IPR003353">
    <property type="entry name" value="PTS_IIB_fruc"/>
</dbReference>
<feature type="domain" description="PTS EIIC type-2" evidence="14">
    <location>
        <begin position="125"/>
        <end position="458"/>
    </location>
</feature>
<evidence type="ECO:0000256" key="8">
    <source>
        <dbReference type="ARBA" id="ARBA00022692"/>
    </source>
</evidence>
<dbReference type="InterPro" id="IPR003501">
    <property type="entry name" value="PTS_EIIB_2/3"/>
</dbReference>
<dbReference type="InterPro" id="IPR036095">
    <property type="entry name" value="PTS_EIIB-like_sf"/>
</dbReference>
<dbReference type="Gene3D" id="3.40.50.2300">
    <property type="match status" value="1"/>
</dbReference>
<feature type="transmembrane region" description="Helical" evidence="12">
    <location>
        <begin position="133"/>
        <end position="158"/>
    </location>
</feature>
<dbReference type="PANTHER" id="PTHR30505">
    <property type="entry name" value="FRUCTOSE-LIKE PERMEASE"/>
    <property type="match status" value="1"/>
</dbReference>
<evidence type="ECO:0000256" key="4">
    <source>
        <dbReference type="ARBA" id="ARBA00022553"/>
    </source>
</evidence>
<feature type="domain" description="PTS EIIB type-2" evidence="13">
    <location>
        <begin position="3"/>
        <end position="100"/>
    </location>
</feature>
<evidence type="ECO:0000256" key="10">
    <source>
        <dbReference type="ARBA" id="ARBA00022989"/>
    </source>
</evidence>
<dbReference type="RefSeq" id="WP_118565593.1">
    <property type="nucleotide sequence ID" value="NZ_JAODBU010000002.1"/>
</dbReference>
<feature type="transmembrane region" description="Helical" evidence="12">
    <location>
        <begin position="416"/>
        <end position="449"/>
    </location>
</feature>
<dbReference type="InterPro" id="IPR006327">
    <property type="entry name" value="PTS_IIC_fruc"/>
</dbReference>
<evidence type="ECO:0000256" key="6">
    <source>
        <dbReference type="ARBA" id="ARBA00022679"/>
    </source>
</evidence>
<evidence type="ECO:0000256" key="2">
    <source>
        <dbReference type="ARBA" id="ARBA00022448"/>
    </source>
</evidence>
<dbReference type="CDD" id="cd05569">
    <property type="entry name" value="PTS_IIB_fructose"/>
    <property type="match status" value="1"/>
</dbReference>
<feature type="transmembrane region" description="Helical" evidence="12">
    <location>
        <begin position="387"/>
        <end position="409"/>
    </location>
</feature>
<comment type="caution">
    <text evidence="15">The sequence shown here is derived from an EMBL/GenBank/DDBJ whole genome shotgun (WGS) entry which is preliminary data.</text>
</comment>
<dbReference type="SUPFAM" id="SSF52794">
    <property type="entry name" value="PTS system IIB component-like"/>
    <property type="match status" value="1"/>
</dbReference>
<name>A0ABT2LXH4_9FIRM</name>
<accession>A0ABT2LXH4</accession>
<dbReference type="Proteomes" id="UP001431199">
    <property type="component" value="Unassembled WGS sequence"/>
</dbReference>
<dbReference type="InterPro" id="IPR013014">
    <property type="entry name" value="PTS_EIIC_2"/>
</dbReference>
<keyword evidence="16" id="KW-1185">Reference proteome</keyword>
<feature type="transmembrane region" description="Helical" evidence="12">
    <location>
        <begin position="324"/>
        <end position="348"/>
    </location>
</feature>
<dbReference type="InterPro" id="IPR013011">
    <property type="entry name" value="PTS_EIIB_2"/>
</dbReference>
<dbReference type="Pfam" id="PF02302">
    <property type="entry name" value="PTS_IIB"/>
    <property type="match status" value="1"/>
</dbReference>
<evidence type="ECO:0000256" key="9">
    <source>
        <dbReference type="ARBA" id="ARBA00022777"/>
    </source>
</evidence>
<reference evidence="15" key="1">
    <citation type="submission" date="2022-09" db="EMBL/GenBank/DDBJ databases">
        <title>Eubacterium sp. LFL-14 isolated from human feces.</title>
        <authorList>
            <person name="Liu F."/>
        </authorList>
    </citation>
    <scope>NUCLEOTIDE SEQUENCE</scope>
    <source>
        <strain evidence="15">LFL-14</strain>
    </source>
</reference>
<keyword evidence="3" id="KW-1003">Cell membrane</keyword>
<comment type="subcellular location">
    <subcellularLocation>
        <location evidence="1">Cell inner membrane</location>
        <topology evidence="1">Multi-pass membrane protein</topology>
    </subcellularLocation>
</comment>
<keyword evidence="4" id="KW-0597">Phosphoprotein</keyword>
<feature type="transmembrane region" description="Helical" evidence="12">
    <location>
        <begin position="164"/>
        <end position="189"/>
    </location>
</feature>
<evidence type="ECO:0000259" key="14">
    <source>
        <dbReference type="PROSITE" id="PS51104"/>
    </source>
</evidence>